<proteinExistence type="predicted"/>
<dbReference type="GO" id="GO:0010498">
    <property type="term" value="P:proteasomal protein catabolic process"/>
    <property type="evidence" value="ECO:0007669"/>
    <property type="project" value="InterPro"/>
</dbReference>
<dbReference type="OrthoDB" id="9760627at2"/>
<organism evidence="2 3">
    <name type="scientific">Chthonomonas calidirosea (strain DSM 23976 / ICMP 18418 / T49)</name>
    <dbReference type="NCBI Taxonomy" id="1303518"/>
    <lineage>
        <taxon>Bacteria</taxon>
        <taxon>Bacillati</taxon>
        <taxon>Armatimonadota</taxon>
        <taxon>Chthonomonadia</taxon>
        <taxon>Chthonomonadales</taxon>
        <taxon>Chthonomonadaceae</taxon>
        <taxon>Chthonomonas</taxon>
    </lineage>
</organism>
<dbReference type="InterPro" id="IPR004347">
    <property type="entry name" value="Pup_ligase/deamidase"/>
</dbReference>
<dbReference type="HOGENOM" id="CLU_040524_1_0_0"/>
<dbReference type="GO" id="GO:0070490">
    <property type="term" value="P:protein pupylation"/>
    <property type="evidence" value="ECO:0007669"/>
    <property type="project" value="TreeGrafter"/>
</dbReference>
<dbReference type="InParanoid" id="S0EW22"/>
<dbReference type="KEGG" id="ccz:CCALI_02213"/>
<sequence length="507" mass="57263">MNRLFGIETEYGIVVEGLNTGDWLTESMAVVRSCEGPWVSGWNYRGEDPRRDMRGFTVQNLSTNPDDAQFDPPGGPTMSREEERSDRVLPNGARLYNDHGHPEYSTPECRSLWDLVAHDRAGERIVLAAARRRAAETGRAVTIYKNNTDFHGASYGTHECYLMRRDVPTETLILMLLPFFASRCIYAGAGKAGVENNGLGRSDLFQLSQRADFFSVEASVDTLHNRPLVNTRDEPHATPRTYRRLHVICGDANMSEYATALKVGTTCLVLSLLEQGRQPPLRLANPVQAAKAISRDITLKRTVERADGKPPITALEIQRLYLAEAQKYLQNSDEETDWVLTEWQQILDDLEKDPLMAADRLDWVAKYQLLEPFRQAEGLKWNDPHMQSLDLAYHNIDPEEGLYYGLEQAGQMCTLVTETRIQAAMSCPPIDTRAALRGLFVQRFASAVRSIGWNGVLFRYNDEDYLFDMNPLVEENVRLLNEEFATARTLEDVIALLQSQPGAEETV</sequence>
<dbReference type="PANTHER" id="PTHR42307">
    <property type="entry name" value="PUP DEAMIDASE/DEPUPYLASE"/>
    <property type="match status" value="1"/>
</dbReference>
<dbReference type="PANTHER" id="PTHR42307:SF2">
    <property type="entry name" value="PUP DEAMIDASE_DEPUPYLASE"/>
    <property type="match status" value="1"/>
</dbReference>
<dbReference type="STRING" id="454171.CP488_01880"/>
<accession>S0EW22</accession>
<dbReference type="GO" id="GO:0019941">
    <property type="term" value="P:modification-dependent protein catabolic process"/>
    <property type="evidence" value="ECO:0007669"/>
    <property type="project" value="InterPro"/>
</dbReference>
<dbReference type="EC" id="6.3.2.-" evidence="2"/>
<evidence type="ECO:0000313" key="3">
    <source>
        <dbReference type="Proteomes" id="UP000014227"/>
    </source>
</evidence>
<protein>
    <submittedName>
        <fullName evidence="2">Pup-ligase protein</fullName>
        <ecNumber evidence="2">6.3.2.-</ecNumber>
    </submittedName>
</protein>
<name>S0EW22_CHTCT</name>
<feature type="region of interest" description="Disordered" evidence="1">
    <location>
        <begin position="60"/>
        <end position="87"/>
    </location>
</feature>
<dbReference type="GO" id="GO:0008233">
    <property type="term" value="F:peptidase activity"/>
    <property type="evidence" value="ECO:0007669"/>
    <property type="project" value="TreeGrafter"/>
</dbReference>
<dbReference type="GO" id="GO:0016874">
    <property type="term" value="F:ligase activity"/>
    <property type="evidence" value="ECO:0007669"/>
    <property type="project" value="UniProtKB-KW"/>
</dbReference>
<reference evidence="3" key="1">
    <citation type="submission" date="2013-03" db="EMBL/GenBank/DDBJ databases">
        <title>Genome sequence of Chthonomonas calidirosea, the first sequenced genome from the Armatimonadetes phylum (formally candidate division OP10).</title>
        <authorList>
            <person name="Lee K.C.Y."/>
            <person name="Morgan X.C."/>
            <person name="Dunfield P.F."/>
            <person name="Tamas I."/>
            <person name="Houghton K.M."/>
            <person name="Vyssotski M."/>
            <person name="Ryan J.L.J."/>
            <person name="Lagutin K."/>
            <person name="McDonald I.R."/>
            <person name="Stott M.B."/>
        </authorList>
    </citation>
    <scope>NUCLEOTIDE SEQUENCE [LARGE SCALE GENOMIC DNA]</scope>
    <source>
        <strain evidence="3">DSM 23976 / ICMP 18418 / T49</strain>
    </source>
</reference>
<dbReference type="PATRIC" id="fig|1303518.3.peg.2300"/>
<evidence type="ECO:0000313" key="2">
    <source>
        <dbReference type="EMBL" id="CCW36020.1"/>
    </source>
</evidence>
<dbReference type="EMBL" id="HF951689">
    <property type="protein sequence ID" value="CCW36020.1"/>
    <property type="molecule type" value="Genomic_DNA"/>
</dbReference>
<dbReference type="Proteomes" id="UP000014227">
    <property type="component" value="Chromosome I"/>
</dbReference>
<dbReference type="Pfam" id="PF03136">
    <property type="entry name" value="Pup_ligase"/>
    <property type="match status" value="1"/>
</dbReference>
<dbReference type="GO" id="GO:0005524">
    <property type="term" value="F:ATP binding"/>
    <property type="evidence" value="ECO:0007669"/>
    <property type="project" value="TreeGrafter"/>
</dbReference>
<dbReference type="RefSeq" id="WP_016483541.1">
    <property type="nucleotide sequence ID" value="NC_021487.1"/>
</dbReference>
<dbReference type="AlphaFoldDB" id="S0EW22"/>
<keyword evidence="3" id="KW-1185">Reference proteome</keyword>
<keyword evidence="2" id="KW-0436">Ligase</keyword>
<dbReference type="eggNOG" id="COG4122">
    <property type="taxonomic scope" value="Bacteria"/>
</dbReference>
<evidence type="ECO:0000256" key="1">
    <source>
        <dbReference type="SAM" id="MobiDB-lite"/>
    </source>
</evidence>
<dbReference type="GO" id="GO:0016811">
    <property type="term" value="F:hydrolase activity, acting on carbon-nitrogen (but not peptide) bonds, in linear amides"/>
    <property type="evidence" value="ECO:0007669"/>
    <property type="project" value="TreeGrafter"/>
</dbReference>
<gene>
    <name evidence="2" type="ORF">CCALI_02213</name>
</gene>